<evidence type="ECO:0000256" key="1">
    <source>
        <dbReference type="ARBA" id="ARBA00001231"/>
    </source>
</evidence>
<feature type="region of interest" description="Disordered" evidence="9">
    <location>
        <begin position="337"/>
        <end position="360"/>
    </location>
</feature>
<keyword evidence="6" id="KW-0325">Glycoprotein</keyword>
<evidence type="ECO:0000256" key="8">
    <source>
        <dbReference type="PIRSR" id="PIRSR625705-1"/>
    </source>
</evidence>
<accession>A0A9P8M256</accession>
<evidence type="ECO:0000256" key="2">
    <source>
        <dbReference type="ARBA" id="ARBA00006285"/>
    </source>
</evidence>
<dbReference type="EC" id="3.2.1.52" evidence="3"/>
<dbReference type="Gene3D" id="3.20.20.80">
    <property type="entry name" value="Glycosidases"/>
    <property type="match status" value="1"/>
</dbReference>
<sequence>MRYLQSGSANYPTQWQVLPFMGPPGWVALHLPVQYLLSPQGVHGLLLPVPGHQMVKGAFALIAGAQGPHSTLPHKEDVWNIKAMDSMLHKAATLQATSRHVPPDQTRLAGKSQVCTCRAGASAAASWLAGLHQYYFQSSPLYCWWGYISMVNIELVPLMLPVPLHPIFCPHAHVRHGSLRSLDITHLAQSNVSKTLAATCFGGETLDPISSGFVQKAPSWPLQPPVLSLMFGNTSSSLQARDSRLNMRFYTSALLAALATVELTSAVTVKVNPLPAPQDVTWGDSGPKHVGWLNLRTNSNRKSESNTQLVSEAWNRASKAITSLRWVPQAIEQPIPKFEPFPTAGSNDSGSSAKSKRNTGGSWLNEVNVQVSDWSADLKHGVDESYTLTVSASSSTVEIAAKTVWGALHAFTTFQQLVIFEGGSLIVEQPVTIKDHPNYPYRGVMVDTGRNFISANKIKEQIDGLALSKMNILHWHITDTQSWPIHLEAYPQVTKDAYSGRESYSAKDVQDIISYARARGVRVIPEIDMPGHSASGWQQIDEDIVTCQNSWWSNDNWPLHTAVQPNPGQLDVINPKTYQVVGNVYSELSKKFSDDFFHVGGDELQIGCFNFSKGIRDWFAADPKRTYFDLNQYWIDHAYPLFMAEENSGKKDRRLIMWEDVVLSPDAHAHNVSKSVIMQSWNNGVANIDKLTKAGYDVIVSSADFMYLDCGNGGYVTNDPRYNAPQSNPDATGATFSFNYGGPGGSWCAPYKTWQRIYDYDFTANLTSDQAKHIIGAAAPLWSEQVDDAVISSKMWPRAAALAELVWSGNKDPKTGLKRTTYLTQRILNFREYLVANGIGAAPLVPKYCLQHPHACDLYYNQTAVQ</sequence>
<feature type="active site" description="Proton donor" evidence="8">
    <location>
        <position position="603"/>
    </location>
</feature>
<keyword evidence="5" id="KW-0378">Hydrolase</keyword>
<evidence type="ECO:0000256" key="7">
    <source>
        <dbReference type="ARBA" id="ARBA00023295"/>
    </source>
</evidence>
<evidence type="ECO:0000256" key="9">
    <source>
        <dbReference type="SAM" id="MobiDB-lite"/>
    </source>
</evidence>
<evidence type="ECO:0000256" key="4">
    <source>
        <dbReference type="ARBA" id="ARBA00022729"/>
    </source>
</evidence>
<evidence type="ECO:0000256" key="6">
    <source>
        <dbReference type="ARBA" id="ARBA00023180"/>
    </source>
</evidence>
<dbReference type="InterPro" id="IPR029018">
    <property type="entry name" value="Hex-like_dom2"/>
</dbReference>
<dbReference type="Proteomes" id="UP000764110">
    <property type="component" value="Unassembled WGS sequence"/>
</dbReference>
<dbReference type="AlphaFoldDB" id="A0A9P8M256"/>
<dbReference type="InterPro" id="IPR025705">
    <property type="entry name" value="Beta_hexosaminidase_sua/sub"/>
</dbReference>
<proteinExistence type="inferred from homology"/>
<dbReference type="GO" id="GO:0016020">
    <property type="term" value="C:membrane"/>
    <property type="evidence" value="ECO:0007669"/>
    <property type="project" value="TreeGrafter"/>
</dbReference>
<evidence type="ECO:0000259" key="11">
    <source>
        <dbReference type="Pfam" id="PF14845"/>
    </source>
</evidence>
<dbReference type="GO" id="GO:0005975">
    <property type="term" value="P:carbohydrate metabolic process"/>
    <property type="evidence" value="ECO:0007669"/>
    <property type="project" value="InterPro"/>
</dbReference>
<dbReference type="InterPro" id="IPR017853">
    <property type="entry name" value="GH"/>
</dbReference>
<evidence type="ECO:0000313" key="12">
    <source>
        <dbReference type="EMBL" id="KAH0592265.1"/>
    </source>
</evidence>
<keyword evidence="13" id="KW-1185">Reference proteome</keyword>
<dbReference type="InterPro" id="IPR029019">
    <property type="entry name" value="HEX_eukaryotic_N"/>
</dbReference>
<dbReference type="PRINTS" id="PR00738">
    <property type="entry name" value="GLHYDRLASE20"/>
</dbReference>
<dbReference type="SUPFAM" id="SSF51445">
    <property type="entry name" value="(Trans)glycosidases"/>
    <property type="match status" value="1"/>
</dbReference>
<reference evidence="12 13" key="1">
    <citation type="submission" date="2020-07" db="EMBL/GenBank/DDBJ databases">
        <title>Metarhizium humberi genome.</title>
        <authorList>
            <person name="Lysoe E."/>
        </authorList>
    </citation>
    <scope>NUCLEOTIDE SEQUENCE [LARGE SCALE GENOMIC DNA]</scope>
    <source>
        <strain evidence="12 13">ESALQ1638</strain>
    </source>
</reference>
<evidence type="ECO:0000313" key="13">
    <source>
        <dbReference type="Proteomes" id="UP000764110"/>
    </source>
</evidence>
<feature type="domain" description="Beta-hexosaminidase eukaryotic type N-terminal" evidence="11">
    <location>
        <begin position="273"/>
        <end position="417"/>
    </location>
</feature>
<comment type="catalytic activity">
    <reaction evidence="1">
        <text>Hydrolysis of terminal non-reducing N-acetyl-D-hexosamine residues in N-acetyl-beta-D-hexosaminides.</text>
        <dbReference type="EC" id="3.2.1.52"/>
    </reaction>
</comment>
<comment type="similarity">
    <text evidence="2">Belongs to the glycosyl hydrolase 20 family.</text>
</comment>
<dbReference type="GO" id="GO:0030203">
    <property type="term" value="P:glycosaminoglycan metabolic process"/>
    <property type="evidence" value="ECO:0007669"/>
    <property type="project" value="TreeGrafter"/>
</dbReference>
<dbReference type="PANTHER" id="PTHR22600:SF26">
    <property type="entry name" value="BETA-N-ACETYLHEXOSAMINIDASE"/>
    <property type="match status" value="1"/>
</dbReference>
<dbReference type="CDD" id="cd06562">
    <property type="entry name" value="GH20_HexA_HexB-like"/>
    <property type="match status" value="1"/>
</dbReference>
<keyword evidence="7" id="KW-0326">Glycosidase</keyword>
<comment type="caution">
    <text evidence="12">The sequence shown here is derived from an EMBL/GenBank/DDBJ whole genome shotgun (WGS) entry which is preliminary data.</text>
</comment>
<dbReference type="InterPro" id="IPR015883">
    <property type="entry name" value="Glyco_hydro_20_cat"/>
</dbReference>
<evidence type="ECO:0000256" key="3">
    <source>
        <dbReference type="ARBA" id="ARBA00012663"/>
    </source>
</evidence>
<dbReference type="Pfam" id="PF14845">
    <property type="entry name" value="Glycohydro_20b2"/>
    <property type="match status" value="1"/>
</dbReference>
<evidence type="ECO:0000256" key="5">
    <source>
        <dbReference type="ARBA" id="ARBA00022801"/>
    </source>
</evidence>
<gene>
    <name evidence="12" type="ORF">MHUMG1_10011</name>
</gene>
<name>A0A9P8M256_9HYPO</name>
<dbReference type="EMBL" id="JACEFI010000034">
    <property type="protein sequence ID" value="KAH0592265.1"/>
    <property type="molecule type" value="Genomic_DNA"/>
</dbReference>
<keyword evidence="4" id="KW-0732">Signal</keyword>
<dbReference type="Pfam" id="PF00728">
    <property type="entry name" value="Glyco_hydro_20"/>
    <property type="match status" value="1"/>
</dbReference>
<dbReference type="Gene3D" id="3.30.379.10">
    <property type="entry name" value="Chitobiase/beta-hexosaminidase domain 2-like"/>
    <property type="match status" value="1"/>
</dbReference>
<feature type="compositionally biased region" description="Polar residues" evidence="9">
    <location>
        <begin position="344"/>
        <end position="360"/>
    </location>
</feature>
<dbReference type="SUPFAM" id="SSF55545">
    <property type="entry name" value="beta-N-acetylhexosaminidase-like domain"/>
    <property type="match status" value="1"/>
</dbReference>
<evidence type="ECO:0000259" key="10">
    <source>
        <dbReference type="Pfam" id="PF00728"/>
    </source>
</evidence>
<organism evidence="12 13">
    <name type="scientific">Metarhizium humberi</name>
    <dbReference type="NCBI Taxonomy" id="2596975"/>
    <lineage>
        <taxon>Eukaryota</taxon>
        <taxon>Fungi</taxon>
        <taxon>Dikarya</taxon>
        <taxon>Ascomycota</taxon>
        <taxon>Pezizomycotina</taxon>
        <taxon>Sordariomycetes</taxon>
        <taxon>Hypocreomycetidae</taxon>
        <taxon>Hypocreales</taxon>
        <taxon>Clavicipitaceae</taxon>
        <taxon>Metarhizium</taxon>
    </lineage>
</organism>
<feature type="domain" description="Glycoside hydrolase family 20 catalytic" evidence="10">
    <location>
        <begin position="439"/>
        <end position="809"/>
    </location>
</feature>
<dbReference type="GO" id="GO:0016231">
    <property type="term" value="F:beta-N-acetylglucosaminidase activity"/>
    <property type="evidence" value="ECO:0007669"/>
    <property type="project" value="TreeGrafter"/>
</dbReference>
<dbReference type="PANTHER" id="PTHR22600">
    <property type="entry name" value="BETA-HEXOSAMINIDASE"/>
    <property type="match status" value="1"/>
</dbReference>
<protein>
    <recommendedName>
        <fullName evidence="3">beta-N-acetylhexosaminidase</fullName>
        <ecNumber evidence="3">3.2.1.52</ecNumber>
    </recommendedName>
</protein>
<dbReference type="FunFam" id="3.20.20.80:FF:000063">
    <property type="entry name" value="Beta-hexosaminidase"/>
    <property type="match status" value="1"/>
</dbReference>